<sequence>MDQATNLSTTSHFPFHNHADRAFIDQLVNVDQSQSLIDYVNRFKTAETVIFADVDELEVHAVIDYHTAGSAKAGFGEHRAVLCLSRSYEWDTWNAISGRMYDHKAFAHIIDVNSDDIASPAAALLLATARKVEGAVLPPFFTLRIPVFTGELKVDVRAMTNDSQDGNAGKSLGLELVRTRVIIETEFSRIADEIAAATSVPVIMGSVRD</sequence>
<dbReference type="Proteomes" id="UP000057737">
    <property type="component" value="Unassembled WGS sequence"/>
</dbReference>
<reference evidence="1 2" key="1">
    <citation type="submission" date="2015-11" db="EMBL/GenBank/DDBJ databases">
        <title>Draft Genome Sequence of the Strain BR 10303 (Bradyrhizobium sp.) isolated from nodules of Centrolobium paraense.</title>
        <authorList>
            <person name="Zelli J.E."/>
            <person name="Simoes-Araujo J.L."/>
            <person name="Barauna A.C."/>
            <person name="Silva K."/>
        </authorList>
    </citation>
    <scope>NUCLEOTIDE SEQUENCE [LARGE SCALE GENOMIC DNA]</scope>
    <source>
        <strain evidence="1 2">BR 10303</strain>
    </source>
</reference>
<comment type="caution">
    <text evidence="1">The sequence shown here is derived from an EMBL/GenBank/DDBJ whole genome shotgun (WGS) entry which is preliminary data.</text>
</comment>
<protein>
    <submittedName>
        <fullName evidence="1">Uncharacterized protein</fullName>
    </submittedName>
</protein>
<organism evidence="1 2">
    <name type="scientific">Bradyrhizobium macuxiense</name>
    <dbReference type="NCBI Taxonomy" id="1755647"/>
    <lineage>
        <taxon>Bacteria</taxon>
        <taxon>Pseudomonadati</taxon>
        <taxon>Pseudomonadota</taxon>
        <taxon>Alphaproteobacteria</taxon>
        <taxon>Hyphomicrobiales</taxon>
        <taxon>Nitrobacteraceae</taxon>
        <taxon>Bradyrhizobium</taxon>
    </lineage>
</organism>
<evidence type="ECO:0000313" key="2">
    <source>
        <dbReference type="Proteomes" id="UP000057737"/>
    </source>
</evidence>
<dbReference type="OrthoDB" id="7346200at2"/>
<evidence type="ECO:0000313" key="1">
    <source>
        <dbReference type="EMBL" id="KWV45903.1"/>
    </source>
</evidence>
<keyword evidence="2" id="KW-1185">Reference proteome</keyword>
<dbReference type="RefSeq" id="WP_066515091.1">
    <property type="nucleotide sequence ID" value="NZ_LNCU01000120.1"/>
</dbReference>
<name>A0A109JBK5_9BRAD</name>
<accession>A0A109JBK5</accession>
<gene>
    <name evidence="1" type="ORF">AS156_23105</name>
</gene>
<dbReference type="InterPro" id="IPR019276">
    <property type="entry name" value="DUF2303"/>
</dbReference>
<dbReference type="AlphaFoldDB" id="A0A109JBK5"/>
<dbReference type="EMBL" id="LNCU01000120">
    <property type="protein sequence ID" value="KWV45903.1"/>
    <property type="molecule type" value="Genomic_DNA"/>
</dbReference>
<proteinExistence type="predicted"/>
<dbReference type="Pfam" id="PF10065">
    <property type="entry name" value="DUF2303"/>
    <property type="match status" value="1"/>
</dbReference>